<feature type="chain" id="PRO_5043743665" description="SUN domain-containing protein" evidence="6">
    <location>
        <begin position="22"/>
        <end position="1017"/>
    </location>
</feature>
<feature type="region of interest" description="Disordered" evidence="5">
    <location>
        <begin position="805"/>
        <end position="845"/>
    </location>
</feature>
<proteinExistence type="predicted"/>
<dbReference type="GO" id="GO:0005737">
    <property type="term" value="C:cytoplasm"/>
    <property type="evidence" value="ECO:0007669"/>
    <property type="project" value="TreeGrafter"/>
</dbReference>
<feature type="compositionally biased region" description="Acidic residues" evidence="5">
    <location>
        <begin position="963"/>
        <end position="976"/>
    </location>
</feature>
<feature type="compositionally biased region" description="Polar residues" evidence="5">
    <location>
        <begin position="908"/>
        <end position="925"/>
    </location>
</feature>
<feature type="region of interest" description="Disordered" evidence="5">
    <location>
        <begin position="70"/>
        <end position="262"/>
    </location>
</feature>
<dbReference type="RefSeq" id="XP_066804869.1">
    <property type="nucleotide sequence ID" value="XM_066944946.1"/>
</dbReference>
<feature type="compositionally biased region" description="Polar residues" evidence="5">
    <location>
        <begin position="183"/>
        <end position="192"/>
    </location>
</feature>
<feature type="signal peptide" evidence="6">
    <location>
        <begin position="1"/>
        <end position="21"/>
    </location>
</feature>
<dbReference type="PANTHER" id="PTHR12953">
    <property type="entry name" value="MEMBRANE PROTEIN CH1 RELATED"/>
    <property type="match status" value="1"/>
</dbReference>
<feature type="region of interest" description="Disordered" evidence="5">
    <location>
        <begin position="477"/>
        <end position="496"/>
    </location>
</feature>
<dbReference type="GO" id="GO:0034975">
    <property type="term" value="P:protein folding in endoplasmic reticulum"/>
    <property type="evidence" value="ECO:0007669"/>
    <property type="project" value="TreeGrafter"/>
</dbReference>
<keyword evidence="4" id="KW-0472">Membrane</keyword>
<feature type="region of interest" description="Disordered" evidence="5">
    <location>
        <begin position="906"/>
        <end position="933"/>
    </location>
</feature>
<organism evidence="8 9">
    <name type="scientific">Kwoniella newhampshirensis</name>
    <dbReference type="NCBI Taxonomy" id="1651941"/>
    <lineage>
        <taxon>Eukaryota</taxon>
        <taxon>Fungi</taxon>
        <taxon>Dikarya</taxon>
        <taxon>Basidiomycota</taxon>
        <taxon>Agaricomycotina</taxon>
        <taxon>Tremellomycetes</taxon>
        <taxon>Tremellales</taxon>
        <taxon>Cryptococcaceae</taxon>
        <taxon>Kwoniella</taxon>
    </lineage>
</organism>
<evidence type="ECO:0000256" key="5">
    <source>
        <dbReference type="SAM" id="MobiDB-lite"/>
    </source>
</evidence>
<feature type="region of interest" description="Disordered" evidence="5">
    <location>
        <begin position="27"/>
        <end position="49"/>
    </location>
</feature>
<dbReference type="InterPro" id="IPR045120">
    <property type="entry name" value="Suco/Slp1-like"/>
</dbReference>
<feature type="compositionally biased region" description="Acidic residues" evidence="5">
    <location>
        <begin position="136"/>
        <end position="149"/>
    </location>
</feature>
<feature type="compositionally biased region" description="Polar residues" evidence="5">
    <location>
        <begin position="249"/>
        <end position="260"/>
    </location>
</feature>
<feature type="compositionally biased region" description="Low complexity" evidence="5">
    <location>
        <begin position="193"/>
        <end position="226"/>
    </location>
</feature>
<evidence type="ECO:0000256" key="4">
    <source>
        <dbReference type="ARBA" id="ARBA00023136"/>
    </source>
</evidence>
<dbReference type="GO" id="GO:0016020">
    <property type="term" value="C:membrane"/>
    <property type="evidence" value="ECO:0007669"/>
    <property type="project" value="InterPro"/>
</dbReference>
<sequence>MRARIPLPLVQLSLLLSLTSATTNATTTSLATTPSSSSASQPPPSTSTVLDTGITLWDLGFSLRDQWEELRDDEECPVSPIGPPEIAEPTELGSPQIPQVDDASPPAVESELSGAAKTPTDDTFVSFEEWKRINLAEEDEDEDENEETVDSVSETISTTKASNGTEKVQSTTTLIPSDKEQGESPQQQVPYTSQSLAASSKSKSHTSSSSSTSQSASQQQQQQQPSSSPPPPALHNRYNYASPDCSARIHSSSPQTQHASSLLHKSRDRYMLTPCKAKEHWVVVELCDEIRIEALEVAVWEFFSGVVREVRVSVGGEDDEEDEGGDVEVKGRSNKWTEVGAFVGKNIRGTFTLSQPTSFHRFVRLDFPSYFGTEYYCPVSQLKVYGMNQMEAFKWEQKRSSAGTKEKDRNGNREKEQEERRAKERSDRERKEKEEKERQYQREKELDALEKLLHEQAGRVVPEILTETAILSSIEETTLIATPEPTPPVPSVNGSELSNATIQSNQMPSIYSSTANQSAPVVKSSPESTTPPPSSTYSRSPPPRSDSSESIYAFIIRRLNALEGNSTLVARYIEEQAKVMRLMLTRVERGWDDWRADRESEDRARWEQERMRQEDRLGKVISQLEQQRVANDHERRAIQSQLRVLADELGYERRRGIAQLIIMLVIIVLGVVTRSSTMDAVLKPLLAEARRRKSIYGRKSISGPLTGLRIDMGLGRPPAVIGQDRPKSPEPYNDHLQSPDHDHHELEKHRRDSASSPTPTTRVRTLSKVNSASRRPGTPNAHRQRRQPSIVIPNFRSVSATVIERPYSPSSPHHGQNITTILHSPRPRASLPPPRPGGGGPPRRIARSAHLHTMEADKVRERAGQDTKNYQHHIKRSSLIEPIISSSSSQIDIGGEDTPKRRNRVPVTGQQSHQVHFPTTINGSNGEDDDISPHTKLVDTTQVPDALPIEDVEDGQEGWGTETETETEGEASASEVEDVMDGRVTARAAQVREEGEKQREEMIAELEEIWSQDQRPI</sequence>
<feature type="region of interest" description="Disordered" evidence="5">
    <location>
        <begin position="397"/>
        <end position="441"/>
    </location>
</feature>
<dbReference type="GeneID" id="92179082"/>
<feature type="region of interest" description="Disordered" evidence="5">
    <location>
        <begin position="706"/>
        <end position="793"/>
    </location>
</feature>
<keyword evidence="3" id="KW-1133">Transmembrane helix</keyword>
<dbReference type="Pfam" id="PF07738">
    <property type="entry name" value="Sad1_UNC"/>
    <property type="match status" value="1"/>
</dbReference>
<keyword evidence="9" id="KW-1185">Reference proteome</keyword>
<evidence type="ECO:0000259" key="7">
    <source>
        <dbReference type="PROSITE" id="PS51469"/>
    </source>
</evidence>
<feature type="region of interest" description="Disordered" evidence="5">
    <location>
        <begin position="953"/>
        <end position="976"/>
    </location>
</feature>
<comment type="subcellular location">
    <subcellularLocation>
        <location evidence="1">Endomembrane system</location>
    </subcellularLocation>
</comment>
<dbReference type="PROSITE" id="PS51469">
    <property type="entry name" value="SUN"/>
    <property type="match status" value="1"/>
</dbReference>
<evidence type="ECO:0000256" key="1">
    <source>
        <dbReference type="ARBA" id="ARBA00004308"/>
    </source>
</evidence>
<keyword evidence="6" id="KW-0732">Signal</keyword>
<evidence type="ECO:0000256" key="6">
    <source>
        <dbReference type="SAM" id="SignalP"/>
    </source>
</evidence>
<dbReference type="KEGG" id="kne:92179082"/>
<dbReference type="Proteomes" id="UP001388673">
    <property type="component" value="Unassembled WGS sequence"/>
</dbReference>
<feature type="compositionally biased region" description="Low complexity" evidence="5">
    <location>
        <begin position="27"/>
        <end position="40"/>
    </location>
</feature>
<evidence type="ECO:0000256" key="2">
    <source>
        <dbReference type="ARBA" id="ARBA00022692"/>
    </source>
</evidence>
<name>A0AAW0Z348_9TREE</name>
<feature type="compositionally biased region" description="Basic and acidic residues" evidence="5">
    <location>
        <begin position="737"/>
        <end position="753"/>
    </location>
</feature>
<dbReference type="GO" id="GO:0012505">
    <property type="term" value="C:endomembrane system"/>
    <property type="evidence" value="ECO:0007669"/>
    <property type="project" value="UniProtKB-SubCell"/>
</dbReference>
<feature type="region of interest" description="Disordered" evidence="5">
    <location>
        <begin position="513"/>
        <end position="546"/>
    </location>
</feature>
<dbReference type="PANTHER" id="PTHR12953:SF0">
    <property type="entry name" value="SUN DOMAIN-CONTAINING OSSIFICATION FACTOR"/>
    <property type="match status" value="1"/>
</dbReference>
<feature type="compositionally biased region" description="Polar residues" evidence="5">
    <location>
        <begin position="754"/>
        <end position="773"/>
    </location>
</feature>
<evidence type="ECO:0000313" key="9">
    <source>
        <dbReference type="Proteomes" id="UP001388673"/>
    </source>
</evidence>
<keyword evidence="2" id="KW-0812">Transmembrane</keyword>
<dbReference type="Gene3D" id="2.60.120.260">
    <property type="entry name" value="Galactose-binding domain-like"/>
    <property type="match status" value="1"/>
</dbReference>
<accession>A0AAW0Z348</accession>
<feature type="domain" description="SUN" evidence="7">
    <location>
        <begin position="215"/>
        <end position="389"/>
    </location>
</feature>
<comment type="caution">
    <text evidence="8">The sequence shown here is derived from an EMBL/GenBank/DDBJ whole genome shotgun (WGS) entry which is preliminary data.</text>
</comment>
<gene>
    <name evidence="8" type="ORF">IAR55_001823</name>
</gene>
<feature type="compositionally biased region" description="Polar residues" evidence="5">
    <location>
        <begin position="808"/>
        <end position="822"/>
    </location>
</feature>
<reference evidence="8 9" key="1">
    <citation type="journal article" date="2024" name="bioRxiv">
        <title>Comparative genomics of Cryptococcus and Kwoniella reveals pathogenesis evolution and contrasting karyotype dynamics via intercentromeric recombination or chromosome fusion.</title>
        <authorList>
            <person name="Coelho M.A."/>
            <person name="David-Palma M."/>
            <person name="Shea T."/>
            <person name="Bowers K."/>
            <person name="McGinley-Smith S."/>
            <person name="Mohammad A.W."/>
            <person name="Gnirke A."/>
            <person name="Yurkov A.M."/>
            <person name="Nowrousian M."/>
            <person name="Sun S."/>
            <person name="Cuomo C.A."/>
            <person name="Heitman J."/>
        </authorList>
    </citation>
    <scope>NUCLEOTIDE SEQUENCE [LARGE SCALE GENOMIC DNA]</scope>
    <source>
        <strain evidence="8 9">CBS 13917</strain>
    </source>
</reference>
<evidence type="ECO:0000313" key="8">
    <source>
        <dbReference type="EMBL" id="KAK8864573.1"/>
    </source>
</evidence>
<dbReference type="AlphaFoldDB" id="A0AAW0Z348"/>
<feature type="compositionally biased region" description="Pro residues" evidence="5">
    <location>
        <begin position="529"/>
        <end position="544"/>
    </location>
</feature>
<feature type="compositionally biased region" description="Polar residues" evidence="5">
    <location>
        <begin position="156"/>
        <end position="175"/>
    </location>
</feature>
<dbReference type="EMBL" id="JBCAWK010000003">
    <property type="protein sequence ID" value="KAK8864573.1"/>
    <property type="molecule type" value="Genomic_DNA"/>
</dbReference>
<evidence type="ECO:0000256" key="3">
    <source>
        <dbReference type="ARBA" id="ARBA00022989"/>
    </source>
</evidence>
<protein>
    <recommendedName>
        <fullName evidence="7">SUN domain-containing protein</fullName>
    </recommendedName>
</protein>
<dbReference type="InterPro" id="IPR012919">
    <property type="entry name" value="SUN_dom"/>
</dbReference>